<name>A0A0D2ND76_HYPSF</name>
<keyword evidence="4" id="KW-1185">Reference proteome</keyword>
<feature type="compositionally biased region" description="Polar residues" evidence="1">
    <location>
        <begin position="76"/>
        <end position="86"/>
    </location>
</feature>
<feature type="compositionally biased region" description="Polar residues" evidence="1">
    <location>
        <begin position="871"/>
        <end position="889"/>
    </location>
</feature>
<reference evidence="4" key="1">
    <citation type="submission" date="2014-04" db="EMBL/GenBank/DDBJ databases">
        <title>Evolutionary Origins and Diversification of the Mycorrhizal Mutualists.</title>
        <authorList>
            <consortium name="DOE Joint Genome Institute"/>
            <consortium name="Mycorrhizal Genomics Consortium"/>
            <person name="Kohler A."/>
            <person name="Kuo A."/>
            <person name="Nagy L.G."/>
            <person name="Floudas D."/>
            <person name="Copeland A."/>
            <person name="Barry K.W."/>
            <person name="Cichocki N."/>
            <person name="Veneault-Fourrey C."/>
            <person name="LaButti K."/>
            <person name="Lindquist E.A."/>
            <person name="Lipzen A."/>
            <person name="Lundell T."/>
            <person name="Morin E."/>
            <person name="Murat C."/>
            <person name="Riley R."/>
            <person name="Ohm R."/>
            <person name="Sun H."/>
            <person name="Tunlid A."/>
            <person name="Henrissat B."/>
            <person name="Grigoriev I.V."/>
            <person name="Hibbett D.S."/>
            <person name="Martin F."/>
        </authorList>
    </citation>
    <scope>NUCLEOTIDE SEQUENCE [LARGE SCALE GENOMIC DNA]</scope>
    <source>
        <strain evidence="4">FD-334 SS-4</strain>
    </source>
</reference>
<feature type="compositionally biased region" description="Low complexity" evidence="1">
    <location>
        <begin position="893"/>
        <end position="902"/>
    </location>
</feature>
<feature type="region of interest" description="Disordered" evidence="1">
    <location>
        <begin position="732"/>
        <end position="755"/>
    </location>
</feature>
<evidence type="ECO:0000256" key="1">
    <source>
        <dbReference type="SAM" id="MobiDB-lite"/>
    </source>
</evidence>
<feature type="compositionally biased region" description="Pro residues" evidence="1">
    <location>
        <begin position="124"/>
        <end position="146"/>
    </location>
</feature>
<dbReference type="OrthoDB" id="2507344at2759"/>
<dbReference type="PROSITE" id="PS51257">
    <property type="entry name" value="PROKAR_LIPOPROTEIN"/>
    <property type="match status" value="1"/>
</dbReference>
<feature type="region of interest" description="Disordered" evidence="1">
    <location>
        <begin position="52"/>
        <end position="206"/>
    </location>
</feature>
<feature type="region of interest" description="Disordered" evidence="1">
    <location>
        <begin position="870"/>
        <end position="946"/>
    </location>
</feature>
<protein>
    <recommendedName>
        <fullName evidence="2">C2H2-type domain-containing protein</fullName>
    </recommendedName>
</protein>
<feature type="domain" description="C2H2-type" evidence="2">
    <location>
        <begin position="776"/>
        <end position="797"/>
    </location>
</feature>
<feature type="region of interest" description="Disordered" evidence="1">
    <location>
        <begin position="421"/>
        <end position="445"/>
    </location>
</feature>
<dbReference type="PROSITE" id="PS00028">
    <property type="entry name" value="ZINC_FINGER_C2H2_1"/>
    <property type="match status" value="1"/>
</dbReference>
<dbReference type="EMBL" id="KN817610">
    <property type="protein sequence ID" value="KJA17039.1"/>
    <property type="molecule type" value="Genomic_DNA"/>
</dbReference>
<feature type="region of interest" description="Disordered" evidence="1">
    <location>
        <begin position="1"/>
        <end position="21"/>
    </location>
</feature>
<sequence length="1761" mass="197127">MRCGRGLIYDMRPPPPRAASTSPLAIVTSICGCGLDTHRRCRRSSRRRRCSLLRARSPPPSHVALAAHRDRPPSSSPSTALAQRSPSLELAVHRARPPLSSPPPTLARARRAQRPARISRPAPSSSPVPRGPPSPRLPPSHAPTIPPSQHSPRSPPPALAAPRLLRSPLPALAAPRRPAPHIRARTALHRRTSPRARPPPLAPTSPHARRLLRSCLLFPPPAFSAHRSIPETSPPVPRSHLSRAIPPILPLLAPAHHLRPSYAFPDSSFGCDIFPRRSSIPRRPSARRPSQNTYFIFTLYLYYHPRSPLALLTIPSLLHDSAVSSYEDARHRKSSDIGVAARHENRHRLEDAGGNGWGSAWVGQDHTMLLNTRSDSIEIRTQNFGRYLSAASISATLEGQGLSNTSTAEPRISVNRRTAHIRERDRRDVPREGRRRPPEREHARDIGDGLNGLWVSIDVFRVSYTERQGHDYDRSVCSGCPLQTVSVHAHPQNTTESIRSPVLELSWCFCGCNQVIYLVVSHPSRDYRIQWTAAAGGCFMSPPDCAASWTQSPLVFRVSRNFPPRDGHILTKGTDLCPSPSDHPTRATTVLRYLTKRYSTVTVSLRLSLQLVYRIPGPQLPVVTVSGTFVSTPWHQLCNAITIEATLKLVPPFIAESMDSPGCNRYIDTPQHAMELFYFILSLPVERGPPRRLFAPFFMSYCDLPSRFSTCAPISSSYHGWLYSFMDDPTAPEKRRKGKKNADAQRSARTSRKEKQLVMKVGDMEIVRGDDDMFGCGLCLKRYTGAYSLQRHYADAHGVGTGPPHAAGSASRATSSVPQVDVPAIQQVRPSHEPTRFISKLPRMSGVVSSSSRLPPPFPSRAPTRAFLAPRTSSGQESPQSSGARSGTPATMIPRPISRVAPRPVPRPFPSHPSPADIRMDSPPQTLYAPRSPQHYEGSDDPDMMITPPRTSPQPTRPLTPTEIDVNLYDITPNEDTVVYDEQHNFPALGIAINTAFKVVICVECGEALEPVSICAHTRQHNPHNHASSTIAEDLQERYGIVALSKVSYNTGKVYPIFGVPIQPNLLHFCGECHRGYKSSESLRGHQSSGSRCDVPVARRTSYLSYGQKLTKGPHKRYFLIDISRLSRRQDVAGLHSTIFDTTMPPPPDFSKMPVQDIEDHQNLGSFLHRAGWLDAIKGITPEAMQEATRLPDVDSEPWGKELQDASHRALARIQPLIQRHFTFGLTREIAQVNRSDELTGNNYNTVKVATQKRYGNVVTRLIFNVLRSLEPSWTSPVKYPPLADAQKLVLNKLRAKLNGENLDAIDNAFQMACYTLFAHERRQYPSIGATEMFHSPVTLFLVLYSVRADGSFRLASQITGICAALEYAIRATMLVEIEATSIQMDISAFEALRSVQKYLVTQKETPMAFIYNAHCLLKSIRSDEVTTAKYRFTDGNCRQVSCDGHLVGLSQIKKMHNEEHSRYEETVKDLLFFGEEIPDNLFPSIDLETIIDSVNNTSVGYCFLDDPRNDFNRFRASYGRWLLGNSERAARFTYLHEGELMWKPQAALDLLSRMETVRNILAPGVAYSTLLLVRGAEFSRALLRNTAGALRNLRFEMHLLAHVAHQDKTSHLHLKDRHIPHVITREWAESLIRNLAVFRPFEEFLVSKFLDDDVLHRYRVQLWPGIRSTMTEDSYGSHCGKITARYLGRSFKPLAFRSLMTAFSKYLPDTRAVEAQQQYFVDMAMMHSTEMSNNSYGRHSEQATHSDFRVTMGYGDFFEM</sequence>
<dbReference type="Proteomes" id="UP000054270">
    <property type="component" value="Unassembled WGS sequence"/>
</dbReference>
<proteinExistence type="predicted"/>
<dbReference type="STRING" id="945553.A0A0D2ND76"/>
<accession>A0A0D2ND76</accession>
<evidence type="ECO:0000313" key="4">
    <source>
        <dbReference type="Proteomes" id="UP000054270"/>
    </source>
</evidence>
<evidence type="ECO:0000313" key="3">
    <source>
        <dbReference type="EMBL" id="KJA17039.1"/>
    </source>
</evidence>
<dbReference type="InterPro" id="IPR013087">
    <property type="entry name" value="Znf_C2H2_type"/>
</dbReference>
<feature type="compositionally biased region" description="Basic residues" evidence="1">
    <location>
        <begin position="178"/>
        <end position="194"/>
    </location>
</feature>
<feature type="compositionally biased region" description="Low complexity" evidence="1">
    <location>
        <begin position="160"/>
        <end position="176"/>
    </location>
</feature>
<feature type="compositionally biased region" description="Pro residues" evidence="1">
    <location>
        <begin position="903"/>
        <end position="913"/>
    </location>
</feature>
<evidence type="ECO:0000259" key="2">
    <source>
        <dbReference type="PROSITE" id="PS00028"/>
    </source>
</evidence>
<organism evidence="3 4">
    <name type="scientific">Hypholoma sublateritium (strain FD-334 SS-4)</name>
    <dbReference type="NCBI Taxonomy" id="945553"/>
    <lineage>
        <taxon>Eukaryota</taxon>
        <taxon>Fungi</taxon>
        <taxon>Dikarya</taxon>
        <taxon>Basidiomycota</taxon>
        <taxon>Agaricomycotina</taxon>
        <taxon>Agaricomycetes</taxon>
        <taxon>Agaricomycetidae</taxon>
        <taxon>Agaricales</taxon>
        <taxon>Agaricineae</taxon>
        <taxon>Strophariaceae</taxon>
        <taxon>Hypholoma</taxon>
    </lineage>
</organism>
<gene>
    <name evidence="3" type="ORF">HYPSUDRAFT_206497</name>
</gene>